<keyword evidence="4" id="KW-0808">Transferase</keyword>
<proteinExistence type="predicted"/>
<feature type="transmembrane region" description="Helical" evidence="8">
    <location>
        <begin position="298"/>
        <end position="317"/>
    </location>
</feature>
<dbReference type="InterPro" id="IPR050297">
    <property type="entry name" value="LipidA_mod_glycosyltrf_83"/>
</dbReference>
<evidence type="ECO:0000256" key="5">
    <source>
        <dbReference type="ARBA" id="ARBA00022692"/>
    </source>
</evidence>
<name>A0A7C4GHH0_UNCW3</name>
<comment type="caution">
    <text evidence="10">The sequence shown here is derived from an EMBL/GenBank/DDBJ whole genome shotgun (WGS) entry which is preliminary data.</text>
</comment>
<protein>
    <recommendedName>
        <fullName evidence="9">Glycosyltransferase RgtA/B/C/D-like domain-containing protein</fullName>
    </recommendedName>
</protein>
<feature type="transmembrane region" description="Helical" evidence="8">
    <location>
        <begin position="237"/>
        <end position="259"/>
    </location>
</feature>
<sequence length="596" mass="66686">MGALNAGHNHNRTDTRQPVGLLVGRFGWFTVIIVVLFGLALRVSDLRADPPWDLSWSFAPYTDESLNTYSARNMVLYGAWKVDDFNPYVVYPLVNMLVAIVFRLFGIGFVQVKLVSVAAGVLSVLLLYLLVRESDGPLAGLLAGLGLATCFPLVMYSRLGLIESVQILFLLCTGLFWVKGLSRPRLMFWSGLLAAATFLFVKVSAVFLVPVMLTMFGWELVADRCDPDRLKGLRNKFAWFAAGVAVAAFAWLLLVFLPFRRDYFRYLARHSFESPAGHPGTIPAYLFNTFVTGMWSQLLERLVWTAVPGFLVLPFLFLRRSPVWRYLFLWLVFALLQLGYMNYRPPRYEIIIIPVLIASFAAILARHIHTGTLLPRFKATVPKALLYSLWLWPLTTQVVLHVRNVKTFPEDAAALRWLGLGLVPAVVVGLAGYLLIRLSRREITLPGRLSRVALALLLLGLSLQLDLRQFSNWFSSRTHNMFDWARAVDVALPDSAVVIGTWAPPFMIESRKRAVAISDWANLDDPVGRFRATHLFLGQGHTDELLVERLGPLLERSTPLGMVAIPCQSWTQEIALFALPEPPASKPGSSPIAPAP</sequence>
<dbReference type="GO" id="GO:0005886">
    <property type="term" value="C:plasma membrane"/>
    <property type="evidence" value="ECO:0007669"/>
    <property type="project" value="UniProtKB-SubCell"/>
</dbReference>
<dbReference type="PANTHER" id="PTHR33908:SF11">
    <property type="entry name" value="MEMBRANE PROTEIN"/>
    <property type="match status" value="1"/>
</dbReference>
<dbReference type="Pfam" id="PF13231">
    <property type="entry name" value="PMT_2"/>
    <property type="match status" value="1"/>
</dbReference>
<evidence type="ECO:0000256" key="1">
    <source>
        <dbReference type="ARBA" id="ARBA00004651"/>
    </source>
</evidence>
<keyword evidence="3" id="KW-0328">Glycosyltransferase</keyword>
<keyword evidence="7 8" id="KW-0472">Membrane</keyword>
<keyword evidence="2" id="KW-1003">Cell membrane</keyword>
<evidence type="ECO:0000256" key="6">
    <source>
        <dbReference type="ARBA" id="ARBA00022989"/>
    </source>
</evidence>
<evidence type="ECO:0000256" key="3">
    <source>
        <dbReference type="ARBA" id="ARBA00022676"/>
    </source>
</evidence>
<feature type="transmembrane region" description="Helical" evidence="8">
    <location>
        <begin position="323"/>
        <end position="343"/>
    </location>
</feature>
<feature type="transmembrane region" description="Helical" evidence="8">
    <location>
        <begin position="414"/>
        <end position="436"/>
    </location>
</feature>
<feature type="transmembrane region" description="Helical" evidence="8">
    <location>
        <begin position="350"/>
        <end position="369"/>
    </location>
</feature>
<dbReference type="InterPro" id="IPR038731">
    <property type="entry name" value="RgtA/B/C-like"/>
</dbReference>
<dbReference type="GO" id="GO:0016763">
    <property type="term" value="F:pentosyltransferase activity"/>
    <property type="evidence" value="ECO:0007669"/>
    <property type="project" value="TreeGrafter"/>
</dbReference>
<feature type="transmembrane region" description="Helical" evidence="8">
    <location>
        <begin position="114"/>
        <end position="131"/>
    </location>
</feature>
<gene>
    <name evidence="10" type="ORF">ENS41_00190</name>
</gene>
<dbReference type="GO" id="GO:0009103">
    <property type="term" value="P:lipopolysaccharide biosynthetic process"/>
    <property type="evidence" value="ECO:0007669"/>
    <property type="project" value="UniProtKB-ARBA"/>
</dbReference>
<evidence type="ECO:0000256" key="8">
    <source>
        <dbReference type="SAM" id="Phobius"/>
    </source>
</evidence>
<accession>A0A7C4GHH0</accession>
<keyword evidence="6 8" id="KW-1133">Transmembrane helix</keyword>
<feature type="transmembrane region" description="Helical" evidence="8">
    <location>
        <begin position="161"/>
        <end position="178"/>
    </location>
</feature>
<feature type="transmembrane region" description="Helical" evidence="8">
    <location>
        <begin position="384"/>
        <end position="402"/>
    </location>
</feature>
<evidence type="ECO:0000259" key="9">
    <source>
        <dbReference type="Pfam" id="PF13231"/>
    </source>
</evidence>
<feature type="transmembrane region" description="Helical" evidence="8">
    <location>
        <begin position="88"/>
        <end position="108"/>
    </location>
</feature>
<feature type="transmembrane region" description="Helical" evidence="8">
    <location>
        <begin position="190"/>
        <end position="217"/>
    </location>
</feature>
<keyword evidence="5 8" id="KW-0812">Transmembrane</keyword>
<evidence type="ECO:0000256" key="2">
    <source>
        <dbReference type="ARBA" id="ARBA00022475"/>
    </source>
</evidence>
<feature type="domain" description="Glycosyltransferase RgtA/B/C/D-like" evidence="9">
    <location>
        <begin position="92"/>
        <end position="250"/>
    </location>
</feature>
<feature type="transmembrane region" description="Helical" evidence="8">
    <location>
        <begin position="20"/>
        <end position="41"/>
    </location>
</feature>
<dbReference type="EMBL" id="DSUT01000007">
    <property type="protein sequence ID" value="HGK27359.1"/>
    <property type="molecule type" value="Genomic_DNA"/>
</dbReference>
<organism evidence="10">
    <name type="scientific">candidate division WOR-3 bacterium</name>
    <dbReference type="NCBI Taxonomy" id="2052148"/>
    <lineage>
        <taxon>Bacteria</taxon>
        <taxon>Bacteria division WOR-3</taxon>
    </lineage>
</organism>
<evidence type="ECO:0000256" key="7">
    <source>
        <dbReference type="ARBA" id="ARBA00023136"/>
    </source>
</evidence>
<evidence type="ECO:0000256" key="4">
    <source>
        <dbReference type="ARBA" id="ARBA00022679"/>
    </source>
</evidence>
<evidence type="ECO:0000313" key="10">
    <source>
        <dbReference type="EMBL" id="HGK27359.1"/>
    </source>
</evidence>
<dbReference type="AlphaFoldDB" id="A0A7C4GHH0"/>
<comment type="subcellular location">
    <subcellularLocation>
        <location evidence="1">Cell membrane</location>
        <topology evidence="1">Multi-pass membrane protein</topology>
    </subcellularLocation>
</comment>
<dbReference type="PANTHER" id="PTHR33908">
    <property type="entry name" value="MANNOSYLTRANSFERASE YKCB-RELATED"/>
    <property type="match status" value="1"/>
</dbReference>
<reference evidence="10" key="1">
    <citation type="journal article" date="2020" name="mSystems">
        <title>Genome- and Community-Level Interaction Insights into Carbon Utilization and Element Cycling Functions of Hydrothermarchaeota in Hydrothermal Sediment.</title>
        <authorList>
            <person name="Zhou Z."/>
            <person name="Liu Y."/>
            <person name="Xu W."/>
            <person name="Pan J."/>
            <person name="Luo Z.H."/>
            <person name="Li M."/>
        </authorList>
    </citation>
    <scope>NUCLEOTIDE SEQUENCE [LARGE SCALE GENOMIC DNA]</scope>
    <source>
        <strain evidence="10">SpSt-488</strain>
    </source>
</reference>